<dbReference type="AlphaFoldDB" id="A0A4Y8L8Y7"/>
<accession>A0A4Y8L8Y7</accession>
<gene>
    <name evidence="2" type="ORF">E2605_03265</name>
</gene>
<dbReference type="OrthoDB" id="1121052at2"/>
<dbReference type="PANTHER" id="PTHR37694:SF1">
    <property type="entry name" value="SLR8022 PROTEIN"/>
    <property type="match status" value="1"/>
</dbReference>
<sequence length="104" mass="11516">MQDIFRKGKTFNLSEMIKYSIGRVISKQILKNPSGNITLFSFDKGQGLSEHTTPFNAMIQFLDGEAEIIIGGKSNIVKTGESIIMPTNVTHTLQATKALKMLLK</sequence>
<comment type="caution">
    <text evidence="2">The sequence shown here is derived from an EMBL/GenBank/DDBJ whole genome shotgun (WGS) entry which is preliminary data.</text>
</comment>
<evidence type="ECO:0000313" key="3">
    <source>
        <dbReference type="Proteomes" id="UP000297861"/>
    </source>
</evidence>
<keyword evidence="3" id="KW-1185">Reference proteome</keyword>
<dbReference type="SUPFAM" id="SSF51182">
    <property type="entry name" value="RmlC-like cupins"/>
    <property type="match status" value="1"/>
</dbReference>
<evidence type="ECO:0000259" key="1">
    <source>
        <dbReference type="Pfam" id="PF07883"/>
    </source>
</evidence>
<dbReference type="RefSeq" id="WP_134435486.1">
    <property type="nucleotide sequence ID" value="NZ_SOML01000001.1"/>
</dbReference>
<evidence type="ECO:0000313" key="2">
    <source>
        <dbReference type="EMBL" id="TFD99109.1"/>
    </source>
</evidence>
<dbReference type="PANTHER" id="PTHR37694">
    <property type="entry name" value="SLR8022 PROTEIN"/>
    <property type="match status" value="1"/>
</dbReference>
<dbReference type="Proteomes" id="UP000297861">
    <property type="component" value="Unassembled WGS sequence"/>
</dbReference>
<dbReference type="EMBL" id="SOML01000001">
    <property type="protein sequence ID" value="TFD99109.1"/>
    <property type="molecule type" value="Genomic_DNA"/>
</dbReference>
<dbReference type="Pfam" id="PF07883">
    <property type="entry name" value="Cupin_2"/>
    <property type="match status" value="1"/>
</dbReference>
<dbReference type="Gene3D" id="2.60.120.10">
    <property type="entry name" value="Jelly Rolls"/>
    <property type="match status" value="1"/>
</dbReference>
<dbReference type="InterPro" id="IPR014710">
    <property type="entry name" value="RmlC-like_jellyroll"/>
</dbReference>
<dbReference type="STRING" id="1121485.GCA_000426485_00294"/>
<proteinExistence type="predicted"/>
<organism evidence="2 3">
    <name type="scientific">Dysgonomonas capnocytophagoides</name>
    <dbReference type="NCBI Taxonomy" id="45254"/>
    <lineage>
        <taxon>Bacteria</taxon>
        <taxon>Pseudomonadati</taxon>
        <taxon>Bacteroidota</taxon>
        <taxon>Bacteroidia</taxon>
        <taxon>Bacteroidales</taxon>
        <taxon>Dysgonomonadaceae</taxon>
        <taxon>Dysgonomonas</taxon>
    </lineage>
</organism>
<reference evidence="2 3" key="1">
    <citation type="submission" date="2019-03" db="EMBL/GenBank/DDBJ databases">
        <title>San Antonio Military Medical Center submission to MRSN (WRAIR), pending publication.</title>
        <authorList>
            <person name="Blyth D.M."/>
            <person name="Mccarthy S.L."/>
            <person name="Schall S.E."/>
            <person name="Stam J.A."/>
            <person name="Ong A.C."/>
            <person name="Mcgann P.T."/>
        </authorList>
    </citation>
    <scope>NUCLEOTIDE SEQUENCE [LARGE SCALE GENOMIC DNA]</scope>
    <source>
        <strain evidence="2 3">MRSN571793</strain>
    </source>
</reference>
<dbReference type="InterPro" id="IPR011051">
    <property type="entry name" value="RmlC_Cupin_sf"/>
</dbReference>
<protein>
    <submittedName>
        <fullName evidence="2">Cupin domain-containing protein</fullName>
    </submittedName>
</protein>
<dbReference type="CDD" id="cd02230">
    <property type="entry name" value="cupin_HP0902-like"/>
    <property type="match status" value="1"/>
</dbReference>
<feature type="domain" description="Cupin type-2" evidence="1">
    <location>
        <begin position="39"/>
        <end position="101"/>
    </location>
</feature>
<dbReference type="InterPro" id="IPR013096">
    <property type="entry name" value="Cupin_2"/>
</dbReference>
<name>A0A4Y8L8Y7_9BACT</name>